<name>D3G1X0_ALKPO</name>
<reference evidence="1 2" key="1">
    <citation type="journal article" date="2011" name="Environ. Microbiol.">
        <title>Genome of alkaliphilic Bacillus pseudofirmus OF4 reveals adaptations that support the ability to grow in an external pH range from 7.5 to 11.4.</title>
        <authorList>
            <person name="Janto B."/>
            <person name="Ahmed A."/>
            <person name="Ito M."/>
            <person name="Liu J."/>
            <person name="Hicks D.B."/>
            <person name="Pagni S."/>
            <person name="Fackelmayer O.J."/>
            <person name="Smith T.A."/>
            <person name="Earl J."/>
            <person name="Elbourne L.D."/>
            <person name="Hassan K."/>
            <person name="Paulsen I.T."/>
            <person name="Kolsto A.B."/>
            <person name="Tourasse N.J."/>
            <person name="Ehrlich G.D."/>
            <person name="Boissy R."/>
            <person name="Ivey D.M."/>
            <person name="Li G."/>
            <person name="Xue Y."/>
            <person name="Ma Y."/>
            <person name="Hu F.Z."/>
            <person name="Krulwich T.A."/>
        </authorList>
    </citation>
    <scope>NUCLEOTIDE SEQUENCE [LARGE SCALE GENOMIC DNA]</scope>
    <source>
        <strain evidence="2">ATCC BAA-2126 / JCM 17055 / OF4</strain>
    </source>
</reference>
<keyword evidence="1" id="KW-0614">Plasmid</keyword>
<evidence type="ECO:0000313" key="2">
    <source>
        <dbReference type="Proteomes" id="UP000001544"/>
    </source>
</evidence>
<keyword evidence="2" id="KW-1185">Reference proteome</keyword>
<dbReference type="EMBL" id="CP001880">
    <property type="protein sequence ID" value="ADC52346.1"/>
    <property type="molecule type" value="Genomic_DNA"/>
</dbReference>
<proteinExistence type="predicted"/>
<geneLocation type="plasmid" evidence="1 2">
    <name>pBpOF4-02</name>
</geneLocation>
<dbReference type="Proteomes" id="UP000001544">
    <property type="component" value="Plasmid pBpOF4-02"/>
</dbReference>
<protein>
    <submittedName>
        <fullName evidence="1">Uncharacterized protein</fullName>
    </submittedName>
</protein>
<evidence type="ECO:0000313" key="1">
    <source>
        <dbReference type="EMBL" id="ADC52346.1"/>
    </source>
</evidence>
<organism evidence="1 2">
    <name type="scientific">Alkalihalophilus pseudofirmus (strain ATCC BAA-2126 / JCM 17055 / OF4)</name>
    <name type="common">Bacillus pseudofirmus</name>
    <dbReference type="NCBI Taxonomy" id="398511"/>
    <lineage>
        <taxon>Bacteria</taxon>
        <taxon>Bacillati</taxon>
        <taxon>Bacillota</taxon>
        <taxon>Bacilli</taxon>
        <taxon>Bacillales</taxon>
        <taxon>Bacillaceae</taxon>
        <taxon>Alkalihalophilus</taxon>
    </lineage>
</organism>
<sequence>MEDRLVHTVVKVSILNRSHMGEGFSKFQVDDQGRIINRHYAIRSATKDGVRDAISYFGIGKSFNDTVKINKAPDVEEHETLFENRTCIKCNISLSDDDRKELNRLKIKFDYCIDHIPKHFKK</sequence>
<dbReference type="AlphaFoldDB" id="D3G1X0"/>
<dbReference type="KEGG" id="bpf:BpOF4_21754"/>
<gene>
    <name evidence="1" type="ordered locus">BpOF4_21754</name>
</gene>
<dbReference type="HOGENOM" id="CLU_126504_0_0_9"/>
<accession>D3G1X0</accession>